<reference evidence="1 2" key="1">
    <citation type="journal article" date="2012" name="J. Bacteriol.">
        <title>Genome sequence of "Candidatus Nitrosopumilus salaria" BD31, an ammonia-oxidizing archaeon from the San Francisco Bay estuary.</title>
        <authorList>
            <person name="Mosier A.C."/>
            <person name="Allen E.E."/>
            <person name="Kim M."/>
            <person name="Ferriera S."/>
            <person name="Francis C.A."/>
        </authorList>
    </citation>
    <scope>NUCLEOTIDE SEQUENCE [LARGE SCALE GENOMIC DNA]</scope>
    <source>
        <strain evidence="1 2">BD31</strain>
    </source>
</reference>
<dbReference type="PATRIC" id="fig|859350.6.peg.489"/>
<keyword evidence="2" id="KW-1185">Reference proteome</keyword>
<accession>I3D458</accession>
<sequence length="104" mass="11884">MMNIVLEVGTKNYSDDLLIIKKALSHMESLVGEYNGYSLSEPSSKFGWTFFKLAFKPNLQNGIEEKFSDMIEKYSSSDQPQKFANFMSDFFNSKGCNIKIKISD</sequence>
<gene>
    <name evidence="1" type="ORF">BD31_I1258</name>
</gene>
<evidence type="ECO:0000313" key="1">
    <source>
        <dbReference type="EMBL" id="EIJ66501.1"/>
    </source>
</evidence>
<dbReference type="EMBL" id="AEXL02000053">
    <property type="protein sequence ID" value="EIJ66501.1"/>
    <property type="molecule type" value="Genomic_DNA"/>
</dbReference>
<organism evidence="1 2">
    <name type="scientific">Candidatus Nitrosopumilus salarius BD31</name>
    <dbReference type="NCBI Taxonomy" id="859350"/>
    <lineage>
        <taxon>Archaea</taxon>
        <taxon>Nitrososphaerota</taxon>
        <taxon>Nitrososphaeria</taxon>
        <taxon>Nitrosopumilales</taxon>
        <taxon>Nitrosopumilaceae</taxon>
        <taxon>Nitrosopumilus</taxon>
    </lineage>
</organism>
<name>I3D458_9ARCH</name>
<comment type="caution">
    <text evidence="1">The sequence shown here is derived from an EMBL/GenBank/DDBJ whole genome shotgun (WGS) entry which is preliminary data.</text>
</comment>
<evidence type="ECO:0000313" key="2">
    <source>
        <dbReference type="Proteomes" id="UP000003423"/>
    </source>
</evidence>
<dbReference type="AlphaFoldDB" id="I3D458"/>
<protein>
    <submittedName>
        <fullName evidence="1">Uncharacterized protein</fullName>
    </submittedName>
</protein>
<proteinExistence type="predicted"/>
<dbReference type="Proteomes" id="UP000003423">
    <property type="component" value="Unassembled WGS sequence"/>
</dbReference>